<dbReference type="Proteomes" id="UP000006072">
    <property type="component" value="Unassembled WGS sequence"/>
</dbReference>
<organism evidence="2 3">
    <name type="scientific">Mycolicibacterium vaccae ATCC 25954</name>
    <dbReference type="NCBI Taxonomy" id="1194972"/>
    <lineage>
        <taxon>Bacteria</taxon>
        <taxon>Bacillati</taxon>
        <taxon>Actinomycetota</taxon>
        <taxon>Actinomycetes</taxon>
        <taxon>Mycobacteriales</taxon>
        <taxon>Mycobacteriaceae</taxon>
        <taxon>Mycolicibacterium</taxon>
    </lineage>
</organism>
<name>K0UCH3_MYCVA</name>
<dbReference type="InterPro" id="IPR003870">
    <property type="entry name" value="DUF222"/>
</dbReference>
<dbReference type="Pfam" id="PF02720">
    <property type="entry name" value="DUF222"/>
    <property type="match status" value="1"/>
</dbReference>
<dbReference type="EMBL" id="ALQA01000107">
    <property type="protein sequence ID" value="EJZ04631.1"/>
    <property type="molecule type" value="Genomic_DNA"/>
</dbReference>
<protein>
    <recommendedName>
        <fullName evidence="1">DUF222 domain-containing protein</fullName>
    </recommendedName>
</protein>
<evidence type="ECO:0000313" key="3">
    <source>
        <dbReference type="Proteomes" id="UP000006072"/>
    </source>
</evidence>
<gene>
    <name evidence="2" type="ORF">MVAC_28114</name>
</gene>
<comment type="caution">
    <text evidence="2">The sequence shown here is derived from an EMBL/GenBank/DDBJ whole genome shotgun (WGS) entry which is preliminary data.</text>
</comment>
<dbReference type="PATRIC" id="fig|1194972.3.peg.5577"/>
<dbReference type="AlphaFoldDB" id="K0UCH3"/>
<proteinExistence type="predicted"/>
<keyword evidence="3" id="KW-1185">Reference proteome</keyword>
<reference evidence="2 3" key="1">
    <citation type="journal article" date="2012" name="J. Bacteriol.">
        <title>Complete Genome Sequence of Mycobacterium vaccae Type Strain ATCC 25954.</title>
        <authorList>
            <person name="Ho Y.S."/>
            <person name="Adroub S.A."/>
            <person name="Abadi M."/>
            <person name="Al Alwan B."/>
            <person name="Alkhateeb R."/>
            <person name="Gao G."/>
            <person name="Ragab A."/>
            <person name="Ali S."/>
            <person name="van Soolingen D."/>
            <person name="Bitter W."/>
            <person name="Pain A."/>
            <person name="Abdallah A.M."/>
        </authorList>
    </citation>
    <scope>NUCLEOTIDE SEQUENCE [LARGE SCALE GENOMIC DNA]</scope>
    <source>
        <strain evidence="2 3">ATCC 25954</strain>
    </source>
</reference>
<dbReference type="HOGENOM" id="CLU_2130738_0_0_11"/>
<feature type="domain" description="DUF222" evidence="1">
    <location>
        <begin position="13"/>
        <end position="94"/>
    </location>
</feature>
<accession>K0UCH3</accession>
<sequence length="113" mass="11867">MGEAALIDAIEQAAHQEAAAGARKSAAIAQLIPDTVDEDGGRGDWAFDSWSNVAAQIGAALGMSSKRASGQMRIAVALRYRLPQVAELFFRGKIRSAPSGQVLPDYGADPPPF</sequence>
<dbReference type="eggNOG" id="COG1403">
    <property type="taxonomic scope" value="Bacteria"/>
</dbReference>
<evidence type="ECO:0000313" key="2">
    <source>
        <dbReference type="EMBL" id="EJZ04631.1"/>
    </source>
</evidence>
<evidence type="ECO:0000259" key="1">
    <source>
        <dbReference type="Pfam" id="PF02720"/>
    </source>
</evidence>